<name>A0A0B7N5D3_9FUNG</name>
<sequence length="104" mass="10449">MNPINSAITSGSNAIAVPTNSPSVATSVGEQLTSAFGPNATHSLSDDVSRQSSVALVNSGDGETSGSSSSAMDIDSQSFSSSGSTVDHGRQLFASEESLNQLLV</sequence>
<reference evidence="2 3" key="1">
    <citation type="submission" date="2014-09" db="EMBL/GenBank/DDBJ databases">
        <authorList>
            <person name="Ellenberger Sabrina"/>
        </authorList>
    </citation>
    <scope>NUCLEOTIDE SEQUENCE [LARGE SCALE GENOMIC DNA]</scope>
    <source>
        <strain evidence="2 3">CBS 412.66</strain>
    </source>
</reference>
<accession>A0A0B7N5D3</accession>
<dbReference type="EMBL" id="LN729787">
    <property type="protein sequence ID" value="CEP13503.1"/>
    <property type="molecule type" value="Genomic_DNA"/>
</dbReference>
<keyword evidence="3" id="KW-1185">Reference proteome</keyword>
<dbReference type="AlphaFoldDB" id="A0A0B7N5D3"/>
<feature type="compositionally biased region" description="Low complexity" evidence="1">
    <location>
        <begin position="59"/>
        <end position="84"/>
    </location>
</feature>
<organism evidence="2 3">
    <name type="scientific">Parasitella parasitica</name>
    <dbReference type="NCBI Taxonomy" id="35722"/>
    <lineage>
        <taxon>Eukaryota</taxon>
        <taxon>Fungi</taxon>
        <taxon>Fungi incertae sedis</taxon>
        <taxon>Mucoromycota</taxon>
        <taxon>Mucoromycotina</taxon>
        <taxon>Mucoromycetes</taxon>
        <taxon>Mucorales</taxon>
        <taxon>Mucorineae</taxon>
        <taxon>Mucoraceae</taxon>
        <taxon>Parasitella</taxon>
    </lineage>
</organism>
<evidence type="ECO:0000313" key="3">
    <source>
        <dbReference type="Proteomes" id="UP000054107"/>
    </source>
</evidence>
<evidence type="ECO:0000313" key="2">
    <source>
        <dbReference type="EMBL" id="CEP13503.1"/>
    </source>
</evidence>
<dbReference type="Proteomes" id="UP000054107">
    <property type="component" value="Unassembled WGS sequence"/>
</dbReference>
<protein>
    <submittedName>
        <fullName evidence="2">Uncharacterized protein</fullName>
    </submittedName>
</protein>
<proteinExistence type="predicted"/>
<gene>
    <name evidence="2" type="primary">PARPA_07582.1 scaffold 28415</name>
</gene>
<feature type="region of interest" description="Disordered" evidence="1">
    <location>
        <begin position="56"/>
        <end position="87"/>
    </location>
</feature>
<evidence type="ECO:0000256" key="1">
    <source>
        <dbReference type="SAM" id="MobiDB-lite"/>
    </source>
</evidence>